<reference evidence="1" key="1">
    <citation type="submission" date="2022-04" db="EMBL/GenBank/DDBJ databases">
        <title>Carnegiea gigantea Genome sequencing and assembly v2.</title>
        <authorList>
            <person name="Copetti D."/>
            <person name="Sanderson M.J."/>
            <person name="Burquez A."/>
            <person name="Wojciechowski M.F."/>
        </authorList>
    </citation>
    <scope>NUCLEOTIDE SEQUENCE</scope>
    <source>
        <strain evidence="1">SGP5-SGP5p</strain>
        <tissue evidence="1">Aerial part</tissue>
    </source>
</reference>
<evidence type="ECO:0000313" key="2">
    <source>
        <dbReference type="Proteomes" id="UP001153076"/>
    </source>
</evidence>
<proteinExistence type="predicted"/>
<dbReference type="Proteomes" id="UP001153076">
    <property type="component" value="Unassembled WGS sequence"/>
</dbReference>
<evidence type="ECO:0000313" key="1">
    <source>
        <dbReference type="EMBL" id="KAJ8437781.1"/>
    </source>
</evidence>
<dbReference type="OrthoDB" id="1939383at2759"/>
<dbReference type="AlphaFoldDB" id="A0A9Q1K7I2"/>
<gene>
    <name evidence="1" type="ORF">Cgig2_024085</name>
</gene>
<dbReference type="EMBL" id="JAKOGI010000281">
    <property type="protein sequence ID" value="KAJ8437781.1"/>
    <property type="molecule type" value="Genomic_DNA"/>
</dbReference>
<sequence>MGIEEVRRMVSKVTDNDLTVQKLWYSLKYDRGWGLTSICIFIWVRVMGRRGTRRRQVHQMKGERGAVNEPEQKFEQLDETNTPHARAMACEWPLEEASEEDRKAQAGHPEVKKWCGGRIEQKLADAYKKMGCIVVMECYSLMLGEYNVELTNNRKLVMKLGQQTCTCK</sequence>
<organism evidence="1 2">
    <name type="scientific">Carnegiea gigantea</name>
    <dbReference type="NCBI Taxonomy" id="171969"/>
    <lineage>
        <taxon>Eukaryota</taxon>
        <taxon>Viridiplantae</taxon>
        <taxon>Streptophyta</taxon>
        <taxon>Embryophyta</taxon>
        <taxon>Tracheophyta</taxon>
        <taxon>Spermatophyta</taxon>
        <taxon>Magnoliopsida</taxon>
        <taxon>eudicotyledons</taxon>
        <taxon>Gunneridae</taxon>
        <taxon>Pentapetalae</taxon>
        <taxon>Caryophyllales</taxon>
        <taxon>Cactineae</taxon>
        <taxon>Cactaceae</taxon>
        <taxon>Cactoideae</taxon>
        <taxon>Echinocereeae</taxon>
        <taxon>Carnegiea</taxon>
    </lineage>
</organism>
<comment type="caution">
    <text evidence="1">The sequence shown here is derived from an EMBL/GenBank/DDBJ whole genome shotgun (WGS) entry which is preliminary data.</text>
</comment>
<accession>A0A9Q1K7I2</accession>
<keyword evidence="2" id="KW-1185">Reference proteome</keyword>
<name>A0A9Q1K7I2_9CARY</name>
<protein>
    <submittedName>
        <fullName evidence="1">Uncharacterized protein</fullName>
    </submittedName>
</protein>